<evidence type="ECO:0008006" key="3">
    <source>
        <dbReference type="Google" id="ProtNLM"/>
    </source>
</evidence>
<reference evidence="1" key="1">
    <citation type="journal article" date="2014" name="Int. J. Syst. Evol. Microbiol.">
        <title>Complete genome sequence of Corynebacterium casei LMG S-19264T (=DSM 44701T), isolated from a smear-ripened cheese.</title>
        <authorList>
            <consortium name="US DOE Joint Genome Institute (JGI-PGF)"/>
            <person name="Walter F."/>
            <person name="Albersmeier A."/>
            <person name="Kalinowski J."/>
            <person name="Ruckert C."/>
        </authorList>
    </citation>
    <scope>NUCLEOTIDE SEQUENCE</scope>
    <source>
        <strain evidence="1">CGMCC 1.12997</strain>
    </source>
</reference>
<dbReference type="SUPFAM" id="SSF48208">
    <property type="entry name" value="Six-hairpin glycosidases"/>
    <property type="match status" value="1"/>
</dbReference>
<dbReference type="RefSeq" id="WP_188552573.1">
    <property type="nucleotide sequence ID" value="NZ_BMGT01000001.1"/>
</dbReference>
<proteinExistence type="predicted"/>
<dbReference type="InterPro" id="IPR012341">
    <property type="entry name" value="6hp_glycosidase-like_sf"/>
</dbReference>
<accession>A0A917H3F3</accession>
<gene>
    <name evidence="1" type="ORF">GCM10011585_05220</name>
</gene>
<name>A0A917H3F3_9BACT</name>
<dbReference type="EMBL" id="BMGT01000001">
    <property type="protein sequence ID" value="GGG66323.1"/>
    <property type="molecule type" value="Genomic_DNA"/>
</dbReference>
<sequence length="505" mass="56291">MFFERAASRGGVTRRQVNKALCLVPFLMSASLRGETHDAKSELEFDSSDIALVNSFRWAKQEAMSYVFDGDPVGPWYEAALPGRHAFCMRDTSHQADGAQALGLARYNHNMLRKFAENIAASRDWCSYWEIDRLNRPAPVDYKSDAEFWYNLPANFDVLDACYRMYLWTGDTSYIEDPVFLNFYDRTMTDYIERWQLSPERVMKRTSNIETPPFFRGDPTYEESSRDNLVGIDLLATQYAAYRAYAAIQSIRGNGQAARRSMENAAEMKRLINTTWWNAAGGYFYAFFNKQHQFIGRAGADVLYRDAAEAGPKTASALQTLLATMKTEPVSAVEAKSHYAEILYRYGDAAAARAQILDLTREGRERREYPEVSYSVMGAMTMGLMGVRVEPTQPPAKIAAGRHLAVVVETMPRLTAATGWAELRNLPVQGSVIGVRHEGERSTKLTNQGTKALVWRAVFPGSFAALLVGGKPLKAHAGSAYRGEATSSVEVMVPAGDTVAVRVAS</sequence>
<comment type="caution">
    <text evidence="1">The sequence shown here is derived from an EMBL/GenBank/DDBJ whole genome shotgun (WGS) entry which is preliminary data.</text>
</comment>
<dbReference type="InterPro" id="IPR008928">
    <property type="entry name" value="6-hairpin_glycosidase_sf"/>
</dbReference>
<evidence type="ECO:0000313" key="1">
    <source>
        <dbReference type="EMBL" id="GGG66323.1"/>
    </source>
</evidence>
<protein>
    <recommendedName>
        <fullName evidence="3">Alpha-L-rhamnosidase six-hairpin glycosidase domain-containing protein</fullName>
    </recommendedName>
</protein>
<dbReference type="Gene3D" id="1.50.10.10">
    <property type="match status" value="1"/>
</dbReference>
<keyword evidence="2" id="KW-1185">Reference proteome</keyword>
<dbReference type="Proteomes" id="UP000647241">
    <property type="component" value="Unassembled WGS sequence"/>
</dbReference>
<dbReference type="GO" id="GO:0005975">
    <property type="term" value="P:carbohydrate metabolic process"/>
    <property type="evidence" value="ECO:0007669"/>
    <property type="project" value="InterPro"/>
</dbReference>
<evidence type="ECO:0000313" key="2">
    <source>
        <dbReference type="Proteomes" id="UP000647241"/>
    </source>
</evidence>
<dbReference type="AlphaFoldDB" id="A0A917H3F3"/>
<organism evidence="1 2">
    <name type="scientific">Edaphobacter dinghuensis</name>
    <dbReference type="NCBI Taxonomy" id="1560005"/>
    <lineage>
        <taxon>Bacteria</taxon>
        <taxon>Pseudomonadati</taxon>
        <taxon>Acidobacteriota</taxon>
        <taxon>Terriglobia</taxon>
        <taxon>Terriglobales</taxon>
        <taxon>Acidobacteriaceae</taxon>
        <taxon>Edaphobacter</taxon>
    </lineage>
</organism>
<reference evidence="1" key="2">
    <citation type="submission" date="2020-09" db="EMBL/GenBank/DDBJ databases">
        <authorList>
            <person name="Sun Q."/>
            <person name="Zhou Y."/>
        </authorList>
    </citation>
    <scope>NUCLEOTIDE SEQUENCE</scope>
    <source>
        <strain evidence="1">CGMCC 1.12997</strain>
    </source>
</reference>